<dbReference type="STRING" id="182217.HCW_06690"/>
<evidence type="ECO:0000256" key="4">
    <source>
        <dbReference type="ARBA" id="ARBA00023136"/>
    </source>
</evidence>
<evidence type="ECO:0000256" key="5">
    <source>
        <dbReference type="RuleBase" id="RU363041"/>
    </source>
</evidence>
<feature type="transmembrane region" description="Helical" evidence="5">
    <location>
        <begin position="141"/>
        <end position="166"/>
    </location>
</feature>
<feature type="transmembrane region" description="Helical" evidence="5">
    <location>
        <begin position="207"/>
        <end position="232"/>
    </location>
</feature>
<keyword evidence="5" id="KW-1003">Cell membrane</keyword>
<feature type="transmembrane region" description="Helical" evidence="5">
    <location>
        <begin position="239"/>
        <end position="257"/>
    </location>
</feature>
<comment type="similarity">
    <text evidence="5">Belongs to the 4-toluene sulfonate uptake permease (TSUP) (TC 2.A.102) family.</text>
</comment>
<feature type="transmembrane region" description="Helical" evidence="5">
    <location>
        <begin position="6"/>
        <end position="30"/>
    </location>
</feature>
<gene>
    <name evidence="6" type="ordered locus">HCW_06690</name>
</gene>
<keyword evidence="2 5" id="KW-0812">Transmembrane</keyword>
<dbReference type="Proteomes" id="UP000005010">
    <property type="component" value="Chromosome"/>
</dbReference>
<dbReference type="EMBL" id="CP003479">
    <property type="protein sequence ID" value="AFI04596.1"/>
    <property type="molecule type" value="Genomic_DNA"/>
</dbReference>
<feature type="transmembrane region" description="Helical" evidence="5">
    <location>
        <begin position="42"/>
        <end position="60"/>
    </location>
</feature>
<dbReference type="GO" id="GO:0005886">
    <property type="term" value="C:plasma membrane"/>
    <property type="evidence" value="ECO:0007669"/>
    <property type="project" value="UniProtKB-SubCell"/>
</dbReference>
<dbReference type="eggNOG" id="COG0730">
    <property type="taxonomic scope" value="Bacteria"/>
</dbReference>
<evidence type="ECO:0000256" key="2">
    <source>
        <dbReference type="ARBA" id="ARBA00022692"/>
    </source>
</evidence>
<dbReference type="PANTHER" id="PTHR43701:SF2">
    <property type="entry name" value="MEMBRANE TRANSPORTER PROTEIN YJNA-RELATED"/>
    <property type="match status" value="1"/>
</dbReference>
<evidence type="ECO:0000256" key="3">
    <source>
        <dbReference type="ARBA" id="ARBA00022989"/>
    </source>
</evidence>
<feature type="transmembrane region" description="Helical" evidence="5">
    <location>
        <begin position="178"/>
        <end position="195"/>
    </location>
</feature>
<name>I0ENS7_HELC0</name>
<proteinExistence type="inferred from homology"/>
<reference evidence="7" key="1">
    <citation type="submission" date="2012-04" db="EMBL/GenBank/DDBJ databases">
        <title>Complete genome sequence of Helicobacter cetorum strain MIT 00-7128.</title>
        <authorList>
            <person name="Kersulyte D."/>
            <person name="Berg D.E."/>
        </authorList>
    </citation>
    <scope>NUCLEOTIDE SEQUENCE [LARGE SCALE GENOMIC DNA]</scope>
    <source>
        <strain evidence="7">MIT 00-7128</strain>
    </source>
</reference>
<evidence type="ECO:0000313" key="7">
    <source>
        <dbReference type="Proteomes" id="UP000005010"/>
    </source>
</evidence>
<dbReference type="Pfam" id="PF01925">
    <property type="entry name" value="TauE"/>
    <property type="match status" value="1"/>
</dbReference>
<keyword evidence="4 5" id="KW-0472">Membrane</keyword>
<sequence length="259" mass="27794">MDIYLLYVVIGLITGVLSGVFGIGGGMVVVPIMLTMGHTFEEAIGVSILQMVFSSLFGSYLNFKKKALDFSLGLYVGVGGLIGASFSGLILNMVSSKILMIIFAFLVLYSIVQFAFKKENSSLQAQTTFKINNHKNQHLKLVLIGAITGVFAITLGIGGGMLMVPLMHRFLGYDSKKCVALGLFFVLFSSVSGTLSLAHHQVINHEVFLVGIMVGIGSLIGVSVGIKLVGMLSKQTHKILLLGVYSLSFMATLLKIFSN</sequence>
<feature type="transmembrane region" description="Helical" evidence="5">
    <location>
        <begin position="72"/>
        <end position="91"/>
    </location>
</feature>
<dbReference type="HOGENOM" id="CLU_045498_5_4_7"/>
<dbReference type="KEGG" id="hce:HCW_06690"/>
<organism evidence="6 7">
    <name type="scientific">Helicobacter cetorum (strain ATCC BAA-429 / MIT 00-7128)</name>
    <dbReference type="NCBI Taxonomy" id="182217"/>
    <lineage>
        <taxon>Bacteria</taxon>
        <taxon>Pseudomonadati</taxon>
        <taxon>Campylobacterota</taxon>
        <taxon>Epsilonproteobacteria</taxon>
        <taxon>Campylobacterales</taxon>
        <taxon>Helicobacteraceae</taxon>
        <taxon>Helicobacter</taxon>
    </lineage>
</organism>
<dbReference type="RefSeq" id="WP_014661464.1">
    <property type="nucleotide sequence ID" value="NC_017737.1"/>
</dbReference>
<dbReference type="PATRIC" id="fig|182217.3.peg.1413"/>
<feature type="transmembrane region" description="Helical" evidence="5">
    <location>
        <begin position="98"/>
        <end position="116"/>
    </location>
</feature>
<accession>I0ENS7</accession>
<evidence type="ECO:0000313" key="6">
    <source>
        <dbReference type="EMBL" id="AFI04596.1"/>
    </source>
</evidence>
<protein>
    <recommendedName>
        <fullName evidence="5">Probable membrane transporter protein</fullName>
    </recommendedName>
</protein>
<comment type="subcellular location">
    <subcellularLocation>
        <location evidence="5">Cell membrane</location>
        <topology evidence="5">Multi-pass membrane protein</topology>
    </subcellularLocation>
    <subcellularLocation>
        <location evidence="1">Membrane</location>
        <topology evidence="1">Multi-pass membrane protein</topology>
    </subcellularLocation>
</comment>
<dbReference type="InterPro" id="IPR002781">
    <property type="entry name" value="TM_pro_TauE-like"/>
</dbReference>
<dbReference type="AlphaFoldDB" id="I0ENS7"/>
<keyword evidence="3 5" id="KW-1133">Transmembrane helix</keyword>
<dbReference type="PANTHER" id="PTHR43701">
    <property type="entry name" value="MEMBRANE TRANSPORTER PROTEIN MJ0441-RELATED"/>
    <property type="match status" value="1"/>
</dbReference>
<keyword evidence="7" id="KW-1185">Reference proteome</keyword>
<dbReference type="InterPro" id="IPR051598">
    <property type="entry name" value="TSUP/Inactive_protease-like"/>
</dbReference>
<evidence type="ECO:0000256" key="1">
    <source>
        <dbReference type="ARBA" id="ARBA00004141"/>
    </source>
</evidence>